<dbReference type="InterPro" id="IPR005754">
    <property type="entry name" value="Sortase"/>
</dbReference>
<evidence type="ECO:0000313" key="4">
    <source>
        <dbReference type="Proteomes" id="UP000178603"/>
    </source>
</evidence>
<evidence type="ECO:0000313" key="3">
    <source>
        <dbReference type="EMBL" id="OGM55337.1"/>
    </source>
</evidence>
<feature type="transmembrane region" description="Helical" evidence="2">
    <location>
        <begin position="12"/>
        <end position="31"/>
    </location>
</feature>
<dbReference type="Proteomes" id="UP000178603">
    <property type="component" value="Unassembled WGS sequence"/>
</dbReference>
<dbReference type="Gene3D" id="2.40.260.10">
    <property type="entry name" value="Sortase"/>
    <property type="match status" value="1"/>
</dbReference>
<name>A0A1F8AUC5_9BACT</name>
<organism evidence="3 4">
    <name type="scientific">Candidatus Woesebacteria bacterium RIFCSPHIGHO2_12_FULL_41_24</name>
    <dbReference type="NCBI Taxonomy" id="1802510"/>
    <lineage>
        <taxon>Bacteria</taxon>
        <taxon>Candidatus Woeseibacteriota</taxon>
    </lineage>
</organism>
<accession>A0A1F8AUC5</accession>
<comment type="caution">
    <text evidence="3">The sequence shown here is derived from an EMBL/GenBank/DDBJ whole genome shotgun (WGS) entry which is preliminary data.</text>
</comment>
<sequence length="187" mass="21321">MLQRNATLVQKFGMLLMALSIIGLLYIYLPFVKLFLFPVNIVNDINRHGYFIEIPKINAYAPIVIDVDPWKKSEYLEKLKTGVAHAKGTALPGDTGTSFLFAHSSDVPWNITSYNTAFFLLGRLKLGDEVVIYRDNEKVDYRVTETRIVSPTQASFLEDLSVDQLILQTCWPVGTDYKRLLIFAERI</sequence>
<dbReference type="SUPFAM" id="SSF63817">
    <property type="entry name" value="Sortase"/>
    <property type="match status" value="1"/>
</dbReference>
<gene>
    <name evidence="3" type="ORF">A3E44_03585</name>
</gene>
<dbReference type="NCBIfam" id="TIGR01076">
    <property type="entry name" value="sortase_fam"/>
    <property type="match status" value="1"/>
</dbReference>
<keyword evidence="2" id="KW-0812">Transmembrane</keyword>
<keyword evidence="2" id="KW-0472">Membrane</keyword>
<proteinExistence type="predicted"/>
<reference evidence="3 4" key="1">
    <citation type="journal article" date="2016" name="Nat. Commun.">
        <title>Thousands of microbial genomes shed light on interconnected biogeochemical processes in an aquifer system.</title>
        <authorList>
            <person name="Anantharaman K."/>
            <person name="Brown C.T."/>
            <person name="Hug L.A."/>
            <person name="Sharon I."/>
            <person name="Castelle C.J."/>
            <person name="Probst A.J."/>
            <person name="Thomas B.C."/>
            <person name="Singh A."/>
            <person name="Wilkins M.J."/>
            <person name="Karaoz U."/>
            <person name="Brodie E.L."/>
            <person name="Williams K.H."/>
            <person name="Hubbard S.S."/>
            <person name="Banfield J.F."/>
        </authorList>
    </citation>
    <scope>NUCLEOTIDE SEQUENCE [LARGE SCALE GENOMIC DNA]</scope>
</reference>
<keyword evidence="2" id="KW-1133">Transmembrane helix</keyword>
<dbReference type="AlphaFoldDB" id="A0A1F8AUC5"/>
<evidence type="ECO:0000256" key="1">
    <source>
        <dbReference type="ARBA" id="ARBA00022801"/>
    </source>
</evidence>
<dbReference type="Pfam" id="PF04203">
    <property type="entry name" value="Sortase"/>
    <property type="match status" value="1"/>
</dbReference>
<protein>
    <recommendedName>
        <fullName evidence="5">Sortase</fullName>
    </recommendedName>
</protein>
<dbReference type="InterPro" id="IPR023365">
    <property type="entry name" value="Sortase_dom-sf"/>
</dbReference>
<dbReference type="EMBL" id="MGGW01000004">
    <property type="protein sequence ID" value="OGM55337.1"/>
    <property type="molecule type" value="Genomic_DNA"/>
</dbReference>
<dbReference type="GO" id="GO:0016787">
    <property type="term" value="F:hydrolase activity"/>
    <property type="evidence" value="ECO:0007669"/>
    <property type="project" value="UniProtKB-KW"/>
</dbReference>
<evidence type="ECO:0000256" key="2">
    <source>
        <dbReference type="SAM" id="Phobius"/>
    </source>
</evidence>
<keyword evidence="1" id="KW-0378">Hydrolase</keyword>
<evidence type="ECO:0008006" key="5">
    <source>
        <dbReference type="Google" id="ProtNLM"/>
    </source>
</evidence>